<dbReference type="AlphaFoldDB" id="A0A7R7EPJ6"/>
<dbReference type="GO" id="GO:0016036">
    <property type="term" value="P:cellular response to phosphate starvation"/>
    <property type="evidence" value="ECO:0007669"/>
    <property type="project" value="TreeGrafter"/>
</dbReference>
<dbReference type="Gene3D" id="3.30.565.10">
    <property type="entry name" value="Histidine kinase-like ATPase, C-terminal domain"/>
    <property type="match status" value="1"/>
</dbReference>
<sequence>MGQGLREGMRKKNGNNKYLRLIKQVAGLLLLILLFDISILKIQYDNYQDKILIICKMMNDKDGLMKASDILKKGQITNTTQGKEILDKYGYKLSGDNELYRRFQVQEIIIVGMSFLFVIILFGIIYALKVTNRKKTLNELRTVEALIEDYKRGVVEQKSYIEPPFQNEELKNLYEEICSLGDTLKLLNERESKEKESTKELVSDISHQLKTPVAALKTSFEILQQDLSAEERIEFTQRCNVQILGIENLLGALINISRMEAGMIEIQLVNQCLFDTMLEAINRVYEKAKEKHIEIEFEAKEELKGIGIPHDKKWLCEAFINLLENAIKYSNQNKKIILSMIKMVTFLRVEICDEGIGIPQEEYNQIFQRFYRGNSAQIRKESGSGIGLYLTREIISRHHGTIRVEPGLNKKGSKFIIQLPYK</sequence>
<keyword evidence="8" id="KW-0812">Transmembrane</keyword>
<dbReference type="SMART" id="SM00387">
    <property type="entry name" value="HATPase_c"/>
    <property type="match status" value="1"/>
</dbReference>
<evidence type="ECO:0000313" key="11">
    <source>
        <dbReference type="Proteomes" id="UP000595897"/>
    </source>
</evidence>
<evidence type="ECO:0000313" key="10">
    <source>
        <dbReference type="EMBL" id="BCN32681.1"/>
    </source>
</evidence>
<dbReference type="InterPro" id="IPR004358">
    <property type="entry name" value="Sig_transdc_His_kin-like_C"/>
</dbReference>
<keyword evidence="4" id="KW-0597">Phosphoprotein</keyword>
<dbReference type="Pfam" id="PF00512">
    <property type="entry name" value="HisKA"/>
    <property type="match status" value="1"/>
</dbReference>
<name>A0A7R7EPJ6_9FIRM</name>
<evidence type="ECO:0000256" key="7">
    <source>
        <dbReference type="ARBA" id="ARBA00023012"/>
    </source>
</evidence>
<dbReference type="CDD" id="cd00082">
    <property type="entry name" value="HisKA"/>
    <property type="match status" value="1"/>
</dbReference>
<feature type="transmembrane region" description="Helical" evidence="8">
    <location>
        <begin position="21"/>
        <end position="40"/>
    </location>
</feature>
<evidence type="ECO:0000256" key="5">
    <source>
        <dbReference type="ARBA" id="ARBA00022679"/>
    </source>
</evidence>
<protein>
    <recommendedName>
        <fullName evidence="3">histidine kinase</fullName>
        <ecNumber evidence="3">2.7.13.3</ecNumber>
    </recommendedName>
</protein>
<dbReference type="SUPFAM" id="SSF55874">
    <property type="entry name" value="ATPase domain of HSP90 chaperone/DNA topoisomerase II/histidine kinase"/>
    <property type="match status" value="1"/>
</dbReference>
<dbReference type="InterPro" id="IPR036890">
    <property type="entry name" value="HATPase_C_sf"/>
</dbReference>
<organism evidence="10 11">
    <name type="scientific">Anaeromicropila herbilytica</name>
    <dbReference type="NCBI Taxonomy" id="2785025"/>
    <lineage>
        <taxon>Bacteria</taxon>
        <taxon>Bacillati</taxon>
        <taxon>Bacillota</taxon>
        <taxon>Clostridia</taxon>
        <taxon>Lachnospirales</taxon>
        <taxon>Lachnospiraceae</taxon>
        <taxon>Anaeromicropila</taxon>
    </lineage>
</organism>
<evidence type="ECO:0000259" key="9">
    <source>
        <dbReference type="PROSITE" id="PS50109"/>
    </source>
</evidence>
<keyword evidence="8" id="KW-0472">Membrane</keyword>
<dbReference type="Gene3D" id="1.10.287.130">
    <property type="match status" value="1"/>
</dbReference>
<dbReference type="EC" id="2.7.13.3" evidence="3"/>
<keyword evidence="8" id="KW-1133">Transmembrane helix</keyword>
<evidence type="ECO:0000256" key="1">
    <source>
        <dbReference type="ARBA" id="ARBA00000085"/>
    </source>
</evidence>
<dbReference type="Pfam" id="PF02518">
    <property type="entry name" value="HATPase_c"/>
    <property type="match status" value="1"/>
</dbReference>
<comment type="subcellular location">
    <subcellularLocation>
        <location evidence="2">Membrane</location>
    </subcellularLocation>
</comment>
<dbReference type="KEGG" id="ahb:bsdtb5_39760"/>
<evidence type="ECO:0000256" key="2">
    <source>
        <dbReference type="ARBA" id="ARBA00004370"/>
    </source>
</evidence>
<evidence type="ECO:0000256" key="8">
    <source>
        <dbReference type="SAM" id="Phobius"/>
    </source>
</evidence>
<dbReference type="InterPro" id="IPR003594">
    <property type="entry name" value="HATPase_dom"/>
</dbReference>
<proteinExistence type="predicted"/>
<keyword evidence="5" id="KW-0808">Transferase</keyword>
<dbReference type="InterPro" id="IPR050351">
    <property type="entry name" value="BphY/WalK/GraS-like"/>
</dbReference>
<dbReference type="PROSITE" id="PS50109">
    <property type="entry name" value="HIS_KIN"/>
    <property type="match status" value="1"/>
</dbReference>
<dbReference type="GO" id="GO:0000155">
    <property type="term" value="F:phosphorelay sensor kinase activity"/>
    <property type="evidence" value="ECO:0007669"/>
    <property type="project" value="InterPro"/>
</dbReference>
<dbReference type="InterPro" id="IPR036097">
    <property type="entry name" value="HisK_dim/P_sf"/>
</dbReference>
<dbReference type="PANTHER" id="PTHR45453:SF1">
    <property type="entry name" value="PHOSPHATE REGULON SENSOR PROTEIN PHOR"/>
    <property type="match status" value="1"/>
</dbReference>
<evidence type="ECO:0000256" key="4">
    <source>
        <dbReference type="ARBA" id="ARBA00022553"/>
    </source>
</evidence>
<evidence type="ECO:0000256" key="6">
    <source>
        <dbReference type="ARBA" id="ARBA00022777"/>
    </source>
</evidence>
<dbReference type="Proteomes" id="UP000595897">
    <property type="component" value="Chromosome"/>
</dbReference>
<reference evidence="10 11" key="1">
    <citation type="submission" date="2020-11" db="EMBL/GenBank/DDBJ databases">
        <title>Draft genome sequencing of a Lachnospiraceae strain isolated from anoxic soil subjected to BSD treatment.</title>
        <authorList>
            <person name="Uek A."/>
            <person name="Tonouchi A."/>
        </authorList>
    </citation>
    <scope>NUCLEOTIDE SEQUENCE [LARGE SCALE GENOMIC DNA]</scope>
    <source>
        <strain evidence="10 11">TB5</strain>
    </source>
</reference>
<dbReference type="InterPro" id="IPR003661">
    <property type="entry name" value="HisK_dim/P_dom"/>
</dbReference>
<dbReference type="RefSeq" id="WP_271713708.1">
    <property type="nucleotide sequence ID" value="NZ_AP024169.1"/>
</dbReference>
<dbReference type="SUPFAM" id="SSF47384">
    <property type="entry name" value="Homodimeric domain of signal transducing histidine kinase"/>
    <property type="match status" value="1"/>
</dbReference>
<feature type="transmembrane region" description="Helical" evidence="8">
    <location>
        <begin position="108"/>
        <end position="128"/>
    </location>
</feature>
<keyword evidence="6 10" id="KW-0418">Kinase</keyword>
<keyword evidence="7" id="KW-0902">Two-component regulatory system</keyword>
<dbReference type="FunFam" id="3.30.565.10:FF:000006">
    <property type="entry name" value="Sensor histidine kinase WalK"/>
    <property type="match status" value="1"/>
</dbReference>
<evidence type="ECO:0000256" key="3">
    <source>
        <dbReference type="ARBA" id="ARBA00012438"/>
    </source>
</evidence>
<dbReference type="SMART" id="SM00388">
    <property type="entry name" value="HisKA"/>
    <property type="match status" value="1"/>
</dbReference>
<feature type="domain" description="Histidine kinase" evidence="9">
    <location>
        <begin position="204"/>
        <end position="422"/>
    </location>
</feature>
<dbReference type="PRINTS" id="PR00344">
    <property type="entry name" value="BCTRLSENSOR"/>
</dbReference>
<dbReference type="PANTHER" id="PTHR45453">
    <property type="entry name" value="PHOSPHATE REGULON SENSOR PROTEIN PHOR"/>
    <property type="match status" value="1"/>
</dbReference>
<dbReference type="GO" id="GO:0004721">
    <property type="term" value="F:phosphoprotein phosphatase activity"/>
    <property type="evidence" value="ECO:0007669"/>
    <property type="project" value="TreeGrafter"/>
</dbReference>
<gene>
    <name evidence="10" type="ORF">bsdtb5_39760</name>
</gene>
<dbReference type="GO" id="GO:0005886">
    <property type="term" value="C:plasma membrane"/>
    <property type="evidence" value="ECO:0007669"/>
    <property type="project" value="TreeGrafter"/>
</dbReference>
<keyword evidence="11" id="KW-1185">Reference proteome</keyword>
<dbReference type="CDD" id="cd00075">
    <property type="entry name" value="HATPase"/>
    <property type="match status" value="1"/>
</dbReference>
<comment type="catalytic activity">
    <reaction evidence="1">
        <text>ATP + protein L-histidine = ADP + protein N-phospho-L-histidine.</text>
        <dbReference type="EC" id="2.7.13.3"/>
    </reaction>
</comment>
<accession>A0A7R7EPJ6</accession>
<dbReference type="InterPro" id="IPR005467">
    <property type="entry name" value="His_kinase_dom"/>
</dbReference>
<dbReference type="EMBL" id="AP024169">
    <property type="protein sequence ID" value="BCN32681.1"/>
    <property type="molecule type" value="Genomic_DNA"/>
</dbReference>